<dbReference type="RefSeq" id="WP_167673199.1">
    <property type="nucleotide sequence ID" value="NZ_JAATJS010000003.1"/>
</dbReference>
<gene>
    <name evidence="2" type="ORF">HB375_11970</name>
</gene>
<accession>A0ABX0VFZ4</accession>
<proteinExistence type="predicted"/>
<sequence>MSVRSTIGLAAFSLALSSLASDAHAAKLNLSAYQGAWLEQSLSCDAFYASGGKSTSFKKPLDMFAPAFIVSGNRLRTPQATCSILSIEPTSGNRQIFNMHCANSVSGNEVKVIMSPSSNGGLARYFNEQDTTGTLYRRCR</sequence>
<organism evidence="2 3">
    <name type="scientific">Microvirga terricola</name>
    <dbReference type="NCBI Taxonomy" id="2719797"/>
    <lineage>
        <taxon>Bacteria</taxon>
        <taxon>Pseudomonadati</taxon>
        <taxon>Pseudomonadota</taxon>
        <taxon>Alphaproteobacteria</taxon>
        <taxon>Hyphomicrobiales</taxon>
        <taxon>Methylobacteriaceae</taxon>
        <taxon>Microvirga</taxon>
    </lineage>
</organism>
<name>A0ABX0VFZ4_9HYPH</name>
<feature type="chain" id="PRO_5046128579" evidence="1">
    <location>
        <begin position="21"/>
        <end position="140"/>
    </location>
</feature>
<evidence type="ECO:0000313" key="3">
    <source>
        <dbReference type="Proteomes" id="UP000707352"/>
    </source>
</evidence>
<feature type="signal peptide" evidence="1">
    <location>
        <begin position="1"/>
        <end position="20"/>
    </location>
</feature>
<keyword evidence="1" id="KW-0732">Signal</keyword>
<dbReference type="EMBL" id="JAATJS010000003">
    <property type="protein sequence ID" value="NIX77326.1"/>
    <property type="molecule type" value="Genomic_DNA"/>
</dbReference>
<keyword evidence="3" id="KW-1185">Reference proteome</keyword>
<evidence type="ECO:0000256" key="1">
    <source>
        <dbReference type="SAM" id="SignalP"/>
    </source>
</evidence>
<dbReference type="Proteomes" id="UP000707352">
    <property type="component" value="Unassembled WGS sequence"/>
</dbReference>
<protein>
    <submittedName>
        <fullName evidence="2">Uncharacterized protein</fullName>
    </submittedName>
</protein>
<reference evidence="2 3" key="1">
    <citation type="submission" date="2020-03" db="EMBL/GenBank/DDBJ databases">
        <title>The genome sequence of Microvirga sp. c23x22.</title>
        <authorList>
            <person name="Zhang X."/>
        </authorList>
    </citation>
    <scope>NUCLEOTIDE SEQUENCE [LARGE SCALE GENOMIC DNA]</scope>
    <source>
        <strain evidence="3">c23x22</strain>
    </source>
</reference>
<evidence type="ECO:0000313" key="2">
    <source>
        <dbReference type="EMBL" id="NIX77326.1"/>
    </source>
</evidence>
<comment type="caution">
    <text evidence="2">The sequence shown here is derived from an EMBL/GenBank/DDBJ whole genome shotgun (WGS) entry which is preliminary data.</text>
</comment>